<dbReference type="CDD" id="cd02440">
    <property type="entry name" value="AdoMet_MTases"/>
    <property type="match status" value="1"/>
</dbReference>
<dbReference type="PANTHER" id="PTHR43861:SF1">
    <property type="entry name" value="TRANS-ACONITATE 2-METHYLTRANSFERASE"/>
    <property type="match status" value="1"/>
</dbReference>
<keyword evidence="3" id="KW-1185">Reference proteome</keyword>
<dbReference type="Gene3D" id="3.40.50.150">
    <property type="entry name" value="Vaccinia Virus protein VP39"/>
    <property type="match status" value="1"/>
</dbReference>
<dbReference type="InterPro" id="IPR013217">
    <property type="entry name" value="Methyltransf_12"/>
</dbReference>
<name>A0A7H0SL17_9CORY</name>
<feature type="domain" description="Methyltransferase type 12" evidence="1">
    <location>
        <begin position="41"/>
        <end position="126"/>
    </location>
</feature>
<dbReference type="PANTHER" id="PTHR43861">
    <property type="entry name" value="TRANS-ACONITATE 2-METHYLTRANSFERASE-RELATED"/>
    <property type="match status" value="1"/>
</dbReference>
<dbReference type="Pfam" id="PF08242">
    <property type="entry name" value="Methyltransf_12"/>
    <property type="match status" value="1"/>
</dbReference>
<protein>
    <submittedName>
        <fullName evidence="2">Methyltransferase</fullName>
    </submittedName>
</protein>
<evidence type="ECO:0000313" key="2">
    <source>
        <dbReference type="EMBL" id="QNQ89242.1"/>
    </source>
</evidence>
<evidence type="ECO:0000313" key="3">
    <source>
        <dbReference type="Proteomes" id="UP000516320"/>
    </source>
</evidence>
<evidence type="ECO:0000259" key="1">
    <source>
        <dbReference type="Pfam" id="PF08242"/>
    </source>
</evidence>
<dbReference type="Proteomes" id="UP000516320">
    <property type="component" value="Chromosome"/>
</dbReference>
<gene>
    <name evidence="2" type="ORF">GP475_00310</name>
</gene>
<dbReference type="KEGG" id="cpoy:GP475_00310"/>
<dbReference type="SUPFAM" id="SSF53335">
    <property type="entry name" value="S-adenosyl-L-methionine-dependent methyltransferases"/>
    <property type="match status" value="1"/>
</dbReference>
<dbReference type="InterPro" id="IPR029063">
    <property type="entry name" value="SAM-dependent_MTases_sf"/>
</dbReference>
<organism evidence="2 3">
    <name type="scientific">Corynebacterium poyangense</name>
    <dbReference type="NCBI Taxonomy" id="2684405"/>
    <lineage>
        <taxon>Bacteria</taxon>
        <taxon>Bacillati</taxon>
        <taxon>Actinomycetota</taxon>
        <taxon>Actinomycetes</taxon>
        <taxon>Mycobacteriales</taxon>
        <taxon>Corynebacteriaceae</taxon>
        <taxon>Corynebacterium</taxon>
    </lineage>
</organism>
<dbReference type="GO" id="GO:0008168">
    <property type="term" value="F:methyltransferase activity"/>
    <property type="evidence" value="ECO:0007669"/>
    <property type="project" value="UniProtKB-KW"/>
</dbReference>
<sequence>MRGITLRRLLDRINDRHLWDHNEAFYPWILNHLPEKRRFAIDVGCGRGELLMLLGQHFPQVIGVEIDPAMILASQQRCAGYSHVKVTGSLENCAPQSDLITMVASLHHMEIEETLEHVVDKLAPGGNSFVWD</sequence>
<accession>A0A7H0SL17</accession>
<proteinExistence type="predicted"/>
<dbReference type="GO" id="GO:0032259">
    <property type="term" value="P:methylation"/>
    <property type="evidence" value="ECO:0007669"/>
    <property type="project" value="UniProtKB-KW"/>
</dbReference>
<dbReference type="AlphaFoldDB" id="A0A7H0SL17"/>
<keyword evidence="2" id="KW-0489">Methyltransferase</keyword>
<dbReference type="EMBL" id="CP046884">
    <property type="protein sequence ID" value="QNQ89242.1"/>
    <property type="molecule type" value="Genomic_DNA"/>
</dbReference>
<reference evidence="2 3" key="1">
    <citation type="submission" date="2019-12" db="EMBL/GenBank/DDBJ databases">
        <title>Corynebacterium sp. nov., isolated from feces of the Anser Albifrons in China.</title>
        <authorList>
            <person name="Liu Q."/>
        </authorList>
    </citation>
    <scope>NUCLEOTIDE SEQUENCE [LARGE SCALE GENOMIC DNA]</scope>
    <source>
        <strain evidence="2 3">4H37-19</strain>
    </source>
</reference>
<keyword evidence="2" id="KW-0808">Transferase</keyword>